<evidence type="ECO:0008006" key="3">
    <source>
        <dbReference type="Google" id="ProtNLM"/>
    </source>
</evidence>
<organism evidence="1 2">
    <name type="scientific">Sulfitobacter indolifex HEL-45</name>
    <dbReference type="NCBI Taxonomy" id="391624"/>
    <lineage>
        <taxon>Bacteria</taxon>
        <taxon>Pseudomonadati</taxon>
        <taxon>Pseudomonadota</taxon>
        <taxon>Alphaproteobacteria</taxon>
        <taxon>Rhodobacterales</taxon>
        <taxon>Roseobacteraceae</taxon>
        <taxon>Sulfitobacter</taxon>
    </lineage>
</organism>
<dbReference type="Proteomes" id="UP000003257">
    <property type="component" value="Unassembled WGS sequence"/>
</dbReference>
<protein>
    <recommendedName>
        <fullName evidence="3">Glyceraldehyde-3-phosphate dehydrogenase</fullName>
    </recommendedName>
</protein>
<reference evidence="1 2" key="1">
    <citation type="submission" date="2007-11" db="EMBL/GenBank/DDBJ databases">
        <authorList>
            <person name="Wagner-Dobler I."/>
            <person name="Ferriera S."/>
            <person name="Johnson J."/>
            <person name="Kravitz S."/>
            <person name="Beeson K."/>
            <person name="Sutton G."/>
            <person name="Rogers Y.-H."/>
            <person name="Friedman R."/>
            <person name="Frazier M."/>
            <person name="Venter J.C."/>
        </authorList>
    </citation>
    <scope>NUCLEOTIDE SEQUENCE [LARGE SCALE GENOMIC DNA]</scope>
    <source>
        <strain evidence="1 2">HEL-45</strain>
    </source>
</reference>
<gene>
    <name evidence="1" type="ORF">OIHEL45_14529</name>
</gene>
<name>A0ABP2D7I7_9RHOB</name>
<keyword evidence="2" id="KW-1185">Reference proteome</keyword>
<comment type="caution">
    <text evidence="1">The sequence shown here is derived from an EMBL/GenBank/DDBJ whole genome shotgun (WGS) entry which is preliminary data.</text>
</comment>
<sequence length="47" mass="5317">MTNSIAIVLALVIAGAMLIDAYSYGADHMIFLGKKLFELIEWIAFWR</sequence>
<proteinExistence type="predicted"/>
<accession>A0ABP2D7I7</accession>
<dbReference type="RefSeq" id="WP_007119918.1">
    <property type="nucleotide sequence ID" value="NZ_ABID01000004.1"/>
</dbReference>
<evidence type="ECO:0000313" key="2">
    <source>
        <dbReference type="Proteomes" id="UP000003257"/>
    </source>
</evidence>
<evidence type="ECO:0000313" key="1">
    <source>
        <dbReference type="EMBL" id="EDQ04153.1"/>
    </source>
</evidence>
<dbReference type="EMBL" id="ABID01000004">
    <property type="protein sequence ID" value="EDQ04153.1"/>
    <property type="molecule type" value="Genomic_DNA"/>
</dbReference>